<accession>A0A1W6ZXH7</accession>
<dbReference type="Pfam" id="PF03741">
    <property type="entry name" value="TerC"/>
    <property type="match status" value="1"/>
</dbReference>
<evidence type="ECO:0000256" key="1">
    <source>
        <dbReference type="ARBA" id="ARBA00004141"/>
    </source>
</evidence>
<reference evidence="7 8" key="1">
    <citation type="submission" date="2017-05" db="EMBL/GenBank/DDBJ databases">
        <title>Full genome sequence of Pseudorhodoplanes sinuspersici.</title>
        <authorList>
            <person name="Dastgheib S.M.M."/>
            <person name="Shavandi M."/>
            <person name="Tirandaz H."/>
        </authorList>
    </citation>
    <scope>NUCLEOTIDE SEQUENCE [LARGE SCALE GENOMIC DNA]</scope>
    <source>
        <strain evidence="7 8">RIPI110</strain>
    </source>
</reference>
<comment type="similarity">
    <text evidence="2">Belongs to the TerC family.</text>
</comment>
<dbReference type="AlphaFoldDB" id="A0A1W6ZXH7"/>
<evidence type="ECO:0000256" key="3">
    <source>
        <dbReference type="ARBA" id="ARBA00022692"/>
    </source>
</evidence>
<feature type="transmembrane region" description="Helical" evidence="6">
    <location>
        <begin position="156"/>
        <end position="176"/>
    </location>
</feature>
<dbReference type="GO" id="GO:0016020">
    <property type="term" value="C:membrane"/>
    <property type="evidence" value="ECO:0007669"/>
    <property type="project" value="UniProtKB-SubCell"/>
</dbReference>
<dbReference type="PANTHER" id="PTHR30238:SF4">
    <property type="entry name" value="SLL1022 PROTEIN"/>
    <property type="match status" value="1"/>
</dbReference>
<evidence type="ECO:0000256" key="4">
    <source>
        <dbReference type="ARBA" id="ARBA00022989"/>
    </source>
</evidence>
<dbReference type="KEGG" id="psin:CAK95_25735"/>
<evidence type="ECO:0000313" key="8">
    <source>
        <dbReference type="Proteomes" id="UP000194137"/>
    </source>
</evidence>
<feature type="transmembrane region" description="Helical" evidence="6">
    <location>
        <begin position="183"/>
        <end position="202"/>
    </location>
</feature>
<keyword evidence="5 6" id="KW-0472">Membrane</keyword>
<evidence type="ECO:0000313" key="7">
    <source>
        <dbReference type="EMBL" id="ARQ02119.1"/>
    </source>
</evidence>
<keyword evidence="8" id="KW-1185">Reference proteome</keyword>
<feature type="transmembrane region" description="Helical" evidence="6">
    <location>
        <begin position="12"/>
        <end position="37"/>
    </location>
</feature>
<dbReference type="InterPro" id="IPR005496">
    <property type="entry name" value="Integral_membrane_TerC"/>
</dbReference>
<dbReference type="InterPro" id="IPR022301">
    <property type="entry name" value="Integral_membrane_YjbE"/>
</dbReference>
<evidence type="ECO:0008006" key="9">
    <source>
        <dbReference type="Google" id="ProtNLM"/>
    </source>
</evidence>
<sequence>MVETLLADLFSPAFWVAAGKIIGINVILSGDNAVVIALACRMLPARERFWGMVLGAGVAVALRIVFTLVVAQAMEYPYLKLVGGILLLWVAVKLVVPEEDHGEGKVAAADNLWRAVRIVAIADIVMSLDNVIAIAAAAESAAAAVDLAHASTIKAILIVFGLATSVPLIIAGSALLMSLLDRFPILVWAGAALLGWVAGDIMAKDNALNAFLSADALHSLHFWAAAAGAVFVVGLGWILRTKHHKRMLDAPLVMDPPGPEEFPHKH</sequence>
<dbReference type="PANTHER" id="PTHR30238">
    <property type="entry name" value="MEMBRANE BOUND PREDICTED REDOX MODULATOR"/>
    <property type="match status" value="1"/>
</dbReference>
<feature type="transmembrane region" description="Helical" evidence="6">
    <location>
        <begin position="49"/>
        <end position="71"/>
    </location>
</feature>
<dbReference type="Proteomes" id="UP000194137">
    <property type="component" value="Chromosome"/>
</dbReference>
<keyword evidence="3 6" id="KW-0812">Transmembrane</keyword>
<evidence type="ECO:0000256" key="5">
    <source>
        <dbReference type="ARBA" id="ARBA00023136"/>
    </source>
</evidence>
<organism evidence="7 8">
    <name type="scientific">Pseudorhodoplanes sinuspersici</name>
    <dbReference type="NCBI Taxonomy" id="1235591"/>
    <lineage>
        <taxon>Bacteria</taxon>
        <taxon>Pseudomonadati</taxon>
        <taxon>Pseudomonadota</taxon>
        <taxon>Alphaproteobacteria</taxon>
        <taxon>Hyphomicrobiales</taxon>
        <taxon>Pseudorhodoplanes</taxon>
    </lineage>
</organism>
<evidence type="ECO:0000256" key="6">
    <source>
        <dbReference type="SAM" id="Phobius"/>
    </source>
</evidence>
<dbReference type="NCBIfam" id="TIGR03717">
    <property type="entry name" value="R_switched_YjbE"/>
    <property type="match status" value="1"/>
</dbReference>
<protein>
    <recommendedName>
        <fullName evidence="9">Tellurium resistance protein TerC</fullName>
    </recommendedName>
</protein>
<gene>
    <name evidence="7" type="ORF">CAK95_25735</name>
</gene>
<dbReference type="STRING" id="1235591.CAK95_25735"/>
<name>A0A1W6ZXH7_9HYPH</name>
<proteinExistence type="inferred from homology"/>
<evidence type="ECO:0000256" key="2">
    <source>
        <dbReference type="ARBA" id="ARBA00007511"/>
    </source>
</evidence>
<dbReference type="OrthoDB" id="9807970at2"/>
<feature type="transmembrane region" description="Helical" evidence="6">
    <location>
        <begin position="222"/>
        <end position="239"/>
    </location>
</feature>
<keyword evidence="4 6" id="KW-1133">Transmembrane helix</keyword>
<dbReference type="EMBL" id="CP021112">
    <property type="protein sequence ID" value="ARQ02119.1"/>
    <property type="molecule type" value="Genomic_DNA"/>
</dbReference>
<comment type="subcellular location">
    <subcellularLocation>
        <location evidence="1">Membrane</location>
        <topology evidence="1">Multi-pass membrane protein</topology>
    </subcellularLocation>
</comment>